<organism evidence="1 2">
    <name type="scientific">Leucobacter coleopterorum</name>
    <dbReference type="NCBI Taxonomy" id="2714933"/>
    <lineage>
        <taxon>Bacteria</taxon>
        <taxon>Bacillati</taxon>
        <taxon>Actinomycetota</taxon>
        <taxon>Actinomycetes</taxon>
        <taxon>Micrococcales</taxon>
        <taxon>Microbacteriaceae</taxon>
        <taxon>Leucobacter</taxon>
    </lineage>
</organism>
<proteinExistence type="predicted"/>
<gene>
    <name evidence="1" type="ORF">G7066_02365</name>
</gene>
<dbReference type="RefSeq" id="WP_166328066.1">
    <property type="nucleotide sequence ID" value="NZ_CP049933.1"/>
</dbReference>
<accession>A0ABX6JT58</accession>
<reference evidence="1 2" key="1">
    <citation type="submission" date="2020-03" db="EMBL/GenBank/DDBJ databases">
        <title>Leucobacter sp. nov., isolated from beetles.</title>
        <authorList>
            <person name="Hyun D.-W."/>
            <person name="Bae J.-W."/>
        </authorList>
    </citation>
    <scope>NUCLEOTIDE SEQUENCE [LARGE SCALE GENOMIC DNA]</scope>
    <source>
        <strain evidence="1 2">HDW9A</strain>
    </source>
</reference>
<protein>
    <submittedName>
        <fullName evidence="1">Uncharacterized protein</fullName>
    </submittedName>
</protein>
<evidence type="ECO:0000313" key="2">
    <source>
        <dbReference type="Proteomes" id="UP000503441"/>
    </source>
</evidence>
<dbReference type="EMBL" id="CP049933">
    <property type="protein sequence ID" value="QIM17486.1"/>
    <property type="molecule type" value="Genomic_DNA"/>
</dbReference>
<sequence>MTPPSNYVAGGRDAKLLLAVEFDPDTEPSDYVVEVRVPSGVRVTRASAGCAIASDTVTCTPTSTMLNLRLFNFQFFTDLSADAALPGVSVRVQ</sequence>
<keyword evidence="2" id="KW-1185">Reference proteome</keyword>
<dbReference type="Proteomes" id="UP000503441">
    <property type="component" value="Chromosome"/>
</dbReference>
<evidence type="ECO:0000313" key="1">
    <source>
        <dbReference type="EMBL" id="QIM17486.1"/>
    </source>
</evidence>
<name>A0ABX6JT58_9MICO</name>